<feature type="compositionally biased region" description="Pro residues" evidence="1">
    <location>
        <begin position="135"/>
        <end position="144"/>
    </location>
</feature>
<dbReference type="Proteomes" id="UP000545037">
    <property type="component" value="Unassembled WGS sequence"/>
</dbReference>
<keyword evidence="2" id="KW-0472">Membrane</keyword>
<feature type="compositionally biased region" description="Pro residues" evidence="1">
    <location>
        <begin position="57"/>
        <end position="68"/>
    </location>
</feature>
<gene>
    <name evidence="3" type="ORF">GGR13_002935</name>
</gene>
<feature type="compositionally biased region" description="Polar residues" evidence="1">
    <location>
        <begin position="280"/>
        <end position="292"/>
    </location>
</feature>
<proteinExistence type="predicted"/>
<feature type="compositionally biased region" description="Low complexity" evidence="1">
    <location>
        <begin position="215"/>
        <end position="236"/>
    </location>
</feature>
<reference evidence="3 4" key="1">
    <citation type="submission" date="2020-08" db="EMBL/GenBank/DDBJ databases">
        <title>Genomic Encyclopedia of Type Strains, Phase IV (KMG-IV): sequencing the most valuable type-strain genomes for metagenomic binning, comparative biology and taxonomic classification.</title>
        <authorList>
            <person name="Goeker M."/>
        </authorList>
    </citation>
    <scope>NUCLEOTIDE SEQUENCE [LARGE SCALE GENOMIC DNA]</scope>
    <source>
        <strain evidence="3 4">DSM 4737</strain>
    </source>
</reference>
<comment type="caution">
    <text evidence="3">The sequence shown here is derived from an EMBL/GenBank/DDBJ whole genome shotgun (WGS) entry which is preliminary data.</text>
</comment>
<organism evidence="3 4">
    <name type="scientific">Brevundimonas variabilis</name>
    <dbReference type="NCBI Taxonomy" id="74312"/>
    <lineage>
        <taxon>Bacteria</taxon>
        <taxon>Pseudomonadati</taxon>
        <taxon>Pseudomonadota</taxon>
        <taxon>Alphaproteobacteria</taxon>
        <taxon>Caulobacterales</taxon>
        <taxon>Caulobacteraceae</taxon>
        <taxon>Brevundimonas</taxon>
    </lineage>
</organism>
<evidence type="ECO:0000256" key="2">
    <source>
        <dbReference type="SAM" id="Phobius"/>
    </source>
</evidence>
<feature type="region of interest" description="Disordered" evidence="1">
    <location>
        <begin position="207"/>
        <end position="332"/>
    </location>
</feature>
<accession>A0A7W9FHD3</accession>
<dbReference type="AlphaFoldDB" id="A0A7W9FHD3"/>
<keyword evidence="2" id="KW-0812">Transmembrane</keyword>
<keyword evidence="2" id="KW-1133">Transmembrane helix</keyword>
<dbReference type="RefSeq" id="WP_183214303.1">
    <property type="nucleotide sequence ID" value="NZ_JACHOR010000005.1"/>
</dbReference>
<evidence type="ECO:0000313" key="3">
    <source>
        <dbReference type="EMBL" id="MBB5747314.1"/>
    </source>
</evidence>
<feature type="region of interest" description="Disordered" evidence="1">
    <location>
        <begin position="1"/>
        <end position="177"/>
    </location>
</feature>
<protein>
    <submittedName>
        <fullName evidence="3">Uncharacterized protein</fullName>
    </submittedName>
</protein>
<feature type="transmembrane region" description="Helical" evidence="2">
    <location>
        <begin position="183"/>
        <end position="203"/>
    </location>
</feature>
<evidence type="ECO:0000313" key="4">
    <source>
        <dbReference type="Proteomes" id="UP000545037"/>
    </source>
</evidence>
<sequence length="332" mass="33376">MSSDRPDDTSAAPETETPVPARSATPFVRAPMQWGRPPQVVFQAGPLPRGQRLEPLPETPSQPPPRPVAPQVRQASAFGGSIHSGSLIPRARPSAATGPLPTSAPARPTPTPTPEAVAAPLPPRAEAPVATRAPQTPPPPPAEPAPSTRLAVEAPAFESSAPPADGVQNPPSVRARPASRTPIYAGIAAVAVIGVAAAAWFAFRPGSATTPEIPVPAASITTPPAAPAQVAASVPDVEPDPAEPNAVEAPPPASPIASGPSPSATPASNRPVAAIRTASPARTESVPSSQPQAPAIVVAPLEPVPAGPPPTVAQPSQTDPDAPILTRPQPLD</sequence>
<name>A0A7W9FHD3_9CAUL</name>
<keyword evidence="4" id="KW-1185">Reference proteome</keyword>
<feature type="compositionally biased region" description="Low complexity" evidence="1">
    <location>
        <begin position="255"/>
        <end position="268"/>
    </location>
</feature>
<feature type="compositionally biased region" description="Low complexity" evidence="1">
    <location>
        <begin position="151"/>
        <end position="164"/>
    </location>
</feature>
<feature type="compositionally biased region" description="Pro residues" evidence="1">
    <location>
        <begin position="302"/>
        <end position="312"/>
    </location>
</feature>
<dbReference type="EMBL" id="JACHOR010000005">
    <property type="protein sequence ID" value="MBB5747314.1"/>
    <property type="molecule type" value="Genomic_DNA"/>
</dbReference>
<evidence type="ECO:0000256" key="1">
    <source>
        <dbReference type="SAM" id="MobiDB-lite"/>
    </source>
</evidence>